<keyword evidence="2" id="KW-1185">Reference proteome</keyword>
<dbReference type="Pfam" id="PF02566">
    <property type="entry name" value="OsmC"/>
    <property type="match status" value="1"/>
</dbReference>
<accession>A0A0H1R148</accession>
<dbReference type="InterPro" id="IPR003718">
    <property type="entry name" value="OsmC/Ohr_fam"/>
</dbReference>
<protein>
    <submittedName>
        <fullName evidence="1">Osmotically inducible protein OsmC</fullName>
    </submittedName>
</protein>
<gene>
    <name evidence="1" type="ORF">SZ63_05970</name>
</gene>
<dbReference type="InterPro" id="IPR052924">
    <property type="entry name" value="OsmC/Ohr_hydroprdx_reductase"/>
</dbReference>
<evidence type="ECO:0000313" key="2">
    <source>
        <dbReference type="Proteomes" id="UP000035301"/>
    </source>
</evidence>
<reference evidence="1 2" key="1">
    <citation type="journal article" date="2015" name="Int. J. Syst. Evol. Microbiol.">
        <title>Methanoculleus sediminis sp. nov., a methanogen from sediments near a submarine mud volcano.</title>
        <authorList>
            <person name="Chen S.C."/>
            <person name="Chen M.F."/>
            <person name="Lai M.C."/>
            <person name="Weng C.Y."/>
            <person name="Wu S.Y."/>
            <person name="Lin S."/>
            <person name="Yang T.F."/>
            <person name="Chen P.C."/>
        </authorList>
    </citation>
    <scope>NUCLEOTIDE SEQUENCE [LARGE SCALE GENOMIC DNA]</scope>
    <source>
        <strain evidence="1 2">S3Fa</strain>
    </source>
</reference>
<dbReference type="OrthoDB" id="106754at2157"/>
<evidence type="ECO:0000313" key="1">
    <source>
        <dbReference type="EMBL" id="KLK88551.1"/>
    </source>
</evidence>
<dbReference type="STRING" id="1550566.SZ63_05970"/>
<comment type="caution">
    <text evidence="1">The sequence shown here is derived from an EMBL/GenBank/DDBJ whole genome shotgun (WGS) entry which is preliminary data.</text>
</comment>
<dbReference type="Proteomes" id="UP000035301">
    <property type="component" value="Unassembled WGS sequence"/>
</dbReference>
<name>A0A0H1R148_9EURY</name>
<dbReference type="InterPro" id="IPR036102">
    <property type="entry name" value="OsmC/Ohrsf"/>
</dbReference>
<dbReference type="InterPro" id="IPR015946">
    <property type="entry name" value="KH_dom-like_a/b"/>
</dbReference>
<dbReference type="Gene3D" id="3.30.300.20">
    <property type="match status" value="1"/>
</dbReference>
<dbReference type="PANTHER" id="PTHR35368:SF1">
    <property type="entry name" value="HYDROPEROXIDE REDUCTASE"/>
    <property type="match status" value="1"/>
</dbReference>
<dbReference type="PANTHER" id="PTHR35368">
    <property type="entry name" value="HYDROPEROXIDE REDUCTASE"/>
    <property type="match status" value="1"/>
</dbReference>
<dbReference type="EMBL" id="JXOJ01000002">
    <property type="protein sequence ID" value="KLK88551.1"/>
    <property type="molecule type" value="Genomic_DNA"/>
</dbReference>
<organism evidence="1 2">
    <name type="scientific">Methanoculleus sediminis</name>
    <dbReference type="NCBI Taxonomy" id="1550566"/>
    <lineage>
        <taxon>Archaea</taxon>
        <taxon>Methanobacteriati</taxon>
        <taxon>Methanobacteriota</taxon>
        <taxon>Stenosarchaea group</taxon>
        <taxon>Methanomicrobia</taxon>
        <taxon>Methanomicrobiales</taxon>
        <taxon>Methanomicrobiaceae</taxon>
        <taxon>Methanoculleus</taxon>
    </lineage>
</organism>
<dbReference type="RefSeq" id="WP_048182609.1">
    <property type="nucleotide sequence ID" value="NZ_JXOJ01000002.1"/>
</dbReference>
<dbReference type="SUPFAM" id="SSF82784">
    <property type="entry name" value="OsmC-like"/>
    <property type="match status" value="1"/>
</dbReference>
<dbReference type="AlphaFoldDB" id="A0A0H1R148"/>
<proteinExistence type="predicted"/>
<dbReference type="PATRIC" id="fig|1550566.3.peg.1293"/>
<sequence length="180" mass="18691">MIGRNGVDMERVNALKKVMQEDPAAGSKTISAITSWNGGAHSTTIVRNFAVPADEPAVLGGTDRGPGPTELMLTGLSACIATGIAYSAAEDGIEVDSIEIDVAGDLDLGGFLNIGDLRPGLAEIRLTVRVDADAPRETIEELVNHGYRRSPVAASLEGRVPVRICIGGEEAALSEPRSGA</sequence>